<reference evidence="2 3" key="1">
    <citation type="submission" date="2018-11" db="EMBL/GenBank/DDBJ databases">
        <title>Genomic Encyclopedia of Type Strains, Phase IV (KMG-IV): sequencing the most valuable type-strain genomes for metagenomic binning, comparative biology and taxonomic classification.</title>
        <authorList>
            <person name="Goeker M."/>
        </authorList>
    </citation>
    <scope>NUCLEOTIDE SEQUENCE [LARGE SCALE GENOMIC DNA]</scope>
    <source>
        <strain evidence="2 3">DSM 18090</strain>
    </source>
</reference>
<dbReference type="AlphaFoldDB" id="A0A3N5CB74"/>
<proteinExistence type="predicted"/>
<dbReference type="InterPro" id="IPR001932">
    <property type="entry name" value="PPM-type_phosphatase-like_dom"/>
</dbReference>
<evidence type="ECO:0000259" key="1">
    <source>
        <dbReference type="SMART" id="SM00331"/>
    </source>
</evidence>
<dbReference type="Gene3D" id="3.60.40.10">
    <property type="entry name" value="PPM-type phosphatase domain"/>
    <property type="match status" value="1"/>
</dbReference>
<dbReference type="EMBL" id="RKRF01000001">
    <property type="protein sequence ID" value="RPF57102.1"/>
    <property type="molecule type" value="Genomic_DNA"/>
</dbReference>
<name>A0A3N5CB74_9BACI</name>
<dbReference type="SMART" id="SM00331">
    <property type="entry name" value="PP2C_SIG"/>
    <property type="match status" value="1"/>
</dbReference>
<evidence type="ECO:0000313" key="3">
    <source>
        <dbReference type="Proteomes" id="UP000276443"/>
    </source>
</evidence>
<dbReference type="InterPro" id="IPR036457">
    <property type="entry name" value="PPM-type-like_dom_sf"/>
</dbReference>
<dbReference type="RefSeq" id="WP_124218892.1">
    <property type="nucleotide sequence ID" value="NZ_RKRF01000001.1"/>
</dbReference>
<accession>A0A3N5CB74</accession>
<dbReference type="SUPFAM" id="SSF81606">
    <property type="entry name" value="PP2C-like"/>
    <property type="match status" value="1"/>
</dbReference>
<comment type="caution">
    <text evidence="2">The sequence shown here is derived from an EMBL/GenBank/DDBJ whole genome shotgun (WGS) entry which is preliminary data.</text>
</comment>
<dbReference type="Pfam" id="PF07228">
    <property type="entry name" value="SpoIIE"/>
    <property type="match status" value="1"/>
</dbReference>
<dbReference type="InterPro" id="IPR039248">
    <property type="entry name" value="Ptase_RsbX"/>
</dbReference>
<keyword evidence="3" id="KW-1185">Reference proteome</keyword>
<dbReference type="PANTHER" id="PTHR35801:SF1">
    <property type="entry name" value="PHOSPHOSERINE PHOSPHATASE RSBX"/>
    <property type="match status" value="1"/>
</dbReference>
<gene>
    <name evidence="2" type="ORF">EDC24_0053</name>
</gene>
<feature type="domain" description="PPM-type phosphatase" evidence="1">
    <location>
        <begin position="7"/>
        <end position="199"/>
    </location>
</feature>
<dbReference type="OrthoDB" id="1090916at2"/>
<dbReference type="PANTHER" id="PTHR35801">
    <property type="entry name" value="PHOSPHOSERINE PHOSPHATASE RSBX"/>
    <property type="match status" value="1"/>
</dbReference>
<organism evidence="2 3">
    <name type="scientific">Aquisalibacillus elongatus</name>
    <dbReference type="NCBI Taxonomy" id="485577"/>
    <lineage>
        <taxon>Bacteria</taxon>
        <taxon>Bacillati</taxon>
        <taxon>Bacillota</taxon>
        <taxon>Bacilli</taxon>
        <taxon>Bacillales</taxon>
        <taxon>Bacillaceae</taxon>
        <taxon>Aquisalibacillus</taxon>
    </lineage>
</organism>
<dbReference type="Proteomes" id="UP000276443">
    <property type="component" value="Unassembled WGS sequence"/>
</dbReference>
<protein>
    <submittedName>
        <fullName evidence="2">Negative regulator of sigma-B (Phosphoserine phosphatase)</fullName>
    </submittedName>
</protein>
<sequence>MTESKDRMEVATFDQAKKGNYYSGDSYFYIELEDFFICVLADGLGSGEVAKTSSEAVIEVVRQNLHEPLDTLLDKCNEVFFSNEKRGCVIGLLKVDYSKDRYSYISFGNIGIIVVPVEGKKRRNIPVSGYLSGVPLNAKVHHGELKPGTVFFMFSDGVNERQLTNEFYSHRSMSLTIEWYSLQETLSMDDDTTLIAMKFIE</sequence>
<evidence type="ECO:0000313" key="2">
    <source>
        <dbReference type="EMBL" id="RPF57102.1"/>
    </source>
</evidence>